<comment type="caution">
    <text evidence="10">The sequence shown here is derived from an EMBL/GenBank/DDBJ whole genome shotgun (WGS) entry which is preliminary data.</text>
</comment>
<keyword evidence="5" id="KW-0472">Membrane</keyword>
<dbReference type="InterPro" id="IPR046953">
    <property type="entry name" value="Spore_GerAC-like_C"/>
</dbReference>
<dbReference type="PANTHER" id="PTHR35789">
    <property type="entry name" value="SPORE GERMINATION PROTEIN B3"/>
    <property type="match status" value="1"/>
</dbReference>
<reference evidence="10 11" key="1">
    <citation type="submission" date="2021-06" db="EMBL/GenBank/DDBJ databases">
        <authorList>
            <person name="Sun Q."/>
            <person name="Li D."/>
        </authorList>
    </citation>
    <scope>NUCLEOTIDE SEQUENCE [LARGE SCALE GENOMIC DNA]</scope>
    <source>
        <strain evidence="10 11">MSJ-11</strain>
    </source>
</reference>
<evidence type="ECO:0000256" key="4">
    <source>
        <dbReference type="ARBA" id="ARBA00022729"/>
    </source>
</evidence>
<keyword evidence="4" id="KW-0732">Signal</keyword>
<dbReference type="InterPro" id="IPR057336">
    <property type="entry name" value="GerAC_N"/>
</dbReference>
<comment type="similarity">
    <text evidence="2">Belongs to the GerABKC lipoprotein family.</text>
</comment>
<dbReference type="Pfam" id="PF25198">
    <property type="entry name" value="Spore_GerAC_N"/>
    <property type="match status" value="1"/>
</dbReference>
<accession>A0ABS6EJ93</accession>
<evidence type="ECO:0000313" key="11">
    <source>
        <dbReference type="Proteomes" id="UP000726170"/>
    </source>
</evidence>
<protein>
    <submittedName>
        <fullName evidence="10">Ger(X)C family spore germination protein</fullName>
    </submittedName>
</protein>
<evidence type="ECO:0000256" key="2">
    <source>
        <dbReference type="ARBA" id="ARBA00007886"/>
    </source>
</evidence>
<evidence type="ECO:0000256" key="7">
    <source>
        <dbReference type="ARBA" id="ARBA00023288"/>
    </source>
</evidence>
<keyword evidence="7" id="KW-0449">Lipoprotein</keyword>
<evidence type="ECO:0000256" key="3">
    <source>
        <dbReference type="ARBA" id="ARBA00022544"/>
    </source>
</evidence>
<organism evidence="10 11">
    <name type="scientific">Clostridium mobile</name>
    <dbReference type="NCBI Taxonomy" id="2841512"/>
    <lineage>
        <taxon>Bacteria</taxon>
        <taxon>Bacillati</taxon>
        <taxon>Bacillota</taxon>
        <taxon>Clostridia</taxon>
        <taxon>Eubacteriales</taxon>
        <taxon>Clostridiaceae</taxon>
        <taxon>Clostridium</taxon>
    </lineage>
</organism>
<keyword evidence="11" id="KW-1185">Reference proteome</keyword>
<name>A0ABS6EJ93_9CLOT</name>
<dbReference type="Pfam" id="PF05504">
    <property type="entry name" value="Spore_GerAC"/>
    <property type="match status" value="1"/>
</dbReference>
<evidence type="ECO:0000259" key="8">
    <source>
        <dbReference type="Pfam" id="PF05504"/>
    </source>
</evidence>
<keyword evidence="3" id="KW-0309">Germination</keyword>
<evidence type="ECO:0000256" key="1">
    <source>
        <dbReference type="ARBA" id="ARBA00004635"/>
    </source>
</evidence>
<dbReference type="InterPro" id="IPR008844">
    <property type="entry name" value="Spore_GerAC-like"/>
</dbReference>
<dbReference type="Proteomes" id="UP000726170">
    <property type="component" value="Unassembled WGS sequence"/>
</dbReference>
<gene>
    <name evidence="10" type="ORF">KQI86_13280</name>
</gene>
<evidence type="ECO:0000313" key="10">
    <source>
        <dbReference type="EMBL" id="MBU5485309.1"/>
    </source>
</evidence>
<keyword evidence="6" id="KW-0564">Palmitate</keyword>
<dbReference type="EMBL" id="JAHLQF010000003">
    <property type="protein sequence ID" value="MBU5485309.1"/>
    <property type="molecule type" value="Genomic_DNA"/>
</dbReference>
<feature type="domain" description="Spore germination protein N-terminal" evidence="9">
    <location>
        <begin position="25"/>
        <end position="190"/>
    </location>
</feature>
<comment type="subcellular location">
    <subcellularLocation>
        <location evidence="1">Membrane</location>
        <topology evidence="1">Lipid-anchor</topology>
    </subcellularLocation>
</comment>
<proteinExistence type="inferred from homology"/>
<dbReference type="PROSITE" id="PS51257">
    <property type="entry name" value="PROKAR_LIPOPROTEIN"/>
    <property type="match status" value="1"/>
</dbReference>
<dbReference type="NCBIfam" id="TIGR02887">
    <property type="entry name" value="spore_ger_x_C"/>
    <property type="match status" value="1"/>
</dbReference>
<evidence type="ECO:0000256" key="5">
    <source>
        <dbReference type="ARBA" id="ARBA00023136"/>
    </source>
</evidence>
<sequence>MNRKKIIIVVLIISTIFLAYGCIGKMELSEYGIVTMIGHDIKDEKVKLNFEVIEPSNKKDKSNGKPSIFTQVEGRTVFEAIRNTTLIFDRKLYFSHSKILMFSEEMARDGILKYLDFWNRDYEVNLGGYILVVKADKSENLFVEPKGVERLLSNHIEYLIKNSKYNGKSTVVKLRDLVKQYYSEGSQVYVTGVISAGSNNVKNSSKNYNSLNIEGLAIFIKDKLAGYLDGIETMGYNFIKNNIKSGAIVSPSEEEYKFYTVKIIDSNAKNSVFIEDDSLRINVDVEVSGMMNEIMTGENLREVNTMEKIEKLTEDSIKKIIEKTIKRSQEDFKTDIFDFYKYAYRYNYSDWVKVKDRWNELYANGDVKVNVKVKLEKEALLDDSFMRRETR</sequence>
<evidence type="ECO:0000256" key="6">
    <source>
        <dbReference type="ARBA" id="ARBA00023139"/>
    </source>
</evidence>
<dbReference type="RefSeq" id="WP_216439863.1">
    <property type="nucleotide sequence ID" value="NZ_JAHLQF010000003.1"/>
</dbReference>
<feature type="domain" description="Spore germination GerAC-like C-terminal" evidence="8">
    <location>
        <begin position="214"/>
        <end position="376"/>
    </location>
</feature>
<evidence type="ECO:0000259" key="9">
    <source>
        <dbReference type="Pfam" id="PF25198"/>
    </source>
</evidence>
<dbReference type="PANTHER" id="PTHR35789:SF1">
    <property type="entry name" value="SPORE GERMINATION PROTEIN B3"/>
    <property type="match status" value="1"/>
</dbReference>